<evidence type="ECO:0000256" key="2">
    <source>
        <dbReference type="ARBA" id="ARBA00022723"/>
    </source>
</evidence>
<evidence type="ECO:0000256" key="1">
    <source>
        <dbReference type="ARBA" id="ARBA00022714"/>
    </source>
</evidence>
<feature type="domain" description="Iron-binding zinc finger CDGSH type" evidence="6">
    <location>
        <begin position="19"/>
        <end position="57"/>
    </location>
</feature>
<dbReference type="GO" id="GO:0051537">
    <property type="term" value="F:2 iron, 2 sulfur cluster binding"/>
    <property type="evidence" value="ECO:0007669"/>
    <property type="project" value="UniProtKB-KW"/>
</dbReference>
<reference evidence="7 8" key="1">
    <citation type="journal article" date="2017" name="PLoS Biol.">
        <title>The sea cucumber genome provides insights into morphological evolution and visceral regeneration.</title>
        <authorList>
            <person name="Zhang X."/>
            <person name="Sun L."/>
            <person name="Yuan J."/>
            <person name="Sun Y."/>
            <person name="Gao Y."/>
            <person name="Zhang L."/>
            <person name="Li S."/>
            <person name="Dai H."/>
            <person name="Hamel J.F."/>
            <person name="Liu C."/>
            <person name="Yu Y."/>
            <person name="Liu S."/>
            <person name="Lin W."/>
            <person name="Guo K."/>
            <person name="Jin S."/>
            <person name="Xu P."/>
            <person name="Storey K.B."/>
            <person name="Huan P."/>
            <person name="Zhang T."/>
            <person name="Zhou Y."/>
            <person name="Zhang J."/>
            <person name="Lin C."/>
            <person name="Li X."/>
            <person name="Xing L."/>
            <person name="Huo D."/>
            <person name="Sun M."/>
            <person name="Wang L."/>
            <person name="Mercier A."/>
            <person name="Li F."/>
            <person name="Yang H."/>
            <person name="Xiang J."/>
        </authorList>
    </citation>
    <scope>NUCLEOTIDE SEQUENCE [LARGE SCALE GENOMIC DNA]</scope>
    <source>
        <strain evidence="7">Shaxun</strain>
        <tissue evidence="7">Muscle</tissue>
    </source>
</reference>
<dbReference type="OrthoDB" id="449252at2759"/>
<dbReference type="SMART" id="SM00704">
    <property type="entry name" value="ZnF_CDGSH"/>
    <property type="match status" value="1"/>
</dbReference>
<evidence type="ECO:0000256" key="5">
    <source>
        <dbReference type="ARBA" id="ARBA00034078"/>
    </source>
</evidence>
<dbReference type="PANTHER" id="PTHR13680:SF5">
    <property type="entry name" value="CDGSH IRON-SULFUR DOMAIN-CONTAINING PROTEIN 1"/>
    <property type="match status" value="1"/>
</dbReference>
<dbReference type="GO" id="GO:0005741">
    <property type="term" value="C:mitochondrial outer membrane"/>
    <property type="evidence" value="ECO:0007669"/>
    <property type="project" value="TreeGrafter"/>
</dbReference>
<keyword evidence="2" id="KW-0479">Metal-binding</keyword>
<dbReference type="GO" id="GO:0046872">
    <property type="term" value="F:metal ion binding"/>
    <property type="evidence" value="ECO:0007669"/>
    <property type="project" value="UniProtKB-KW"/>
</dbReference>
<keyword evidence="8" id="KW-1185">Reference proteome</keyword>
<sequence>MKICGSGKVNHKIDKHEAKVVTKIDIEDLGDVTAFCRCWQSAKFPLCDGTHNKHNKDCGDNVGPLLMNRRTDTS</sequence>
<evidence type="ECO:0000256" key="4">
    <source>
        <dbReference type="ARBA" id="ARBA00023014"/>
    </source>
</evidence>
<dbReference type="Gene3D" id="3.40.5.90">
    <property type="entry name" value="CDGSH iron-sulfur domain, mitoNEET-type"/>
    <property type="match status" value="1"/>
</dbReference>
<dbReference type="Pfam" id="PF09360">
    <property type="entry name" value="zf-CDGSH"/>
    <property type="match status" value="1"/>
</dbReference>
<keyword evidence="1" id="KW-0001">2Fe-2S</keyword>
<evidence type="ECO:0000259" key="6">
    <source>
        <dbReference type="SMART" id="SM00704"/>
    </source>
</evidence>
<dbReference type="FunFam" id="3.40.5.90:FF:000001">
    <property type="entry name" value="CDGSH iron-sulfur domain-containing protein 1"/>
    <property type="match status" value="1"/>
</dbReference>
<proteinExistence type="predicted"/>
<dbReference type="GO" id="GO:0010506">
    <property type="term" value="P:regulation of autophagy"/>
    <property type="evidence" value="ECO:0007669"/>
    <property type="project" value="InterPro"/>
</dbReference>
<dbReference type="PANTHER" id="PTHR13680">
    <property type="entry name" value="CDGSH IRON-SULFUR DOMAIN-CONTAINING PROTEIN 1"/>
    <property type="match status" value="1"/>
</dbReference>
<comment type="caution">
    <text evidence="7">The sequence shown here is derived from an EMBL/GenBank/DDBJ whole genome shotgun (WGS) entry which is preliminary data.</text>
</comment>
<organism evidence="7 8">
    <name type="scientific">Stichopus japonicus</name>
    <name type="common">Sea cucumber</name>
    <dbReference type="NCBI Taxonomy" id="307972"/>
    <lineage>
        <taxon>Eukaryota</taxon>
        <taxon>Metazoa</taxon>
        <taxon>Echinodermata</taxon>
        <taxon>Eleutherozoa</taxon>
        <taxon>Echinozoa</taxon>
        <taxon>Holothuroidea</taxon>
        <taxon>Aspidochirotacea</taxon>
        <taxon>Aspidochirotida</taxon>
        <taxon>Stichopodidae</taxon>
        <taxon>Apostichopus</taxon>
    </lineage>
</organism>
<dbReference type="STRING" id="307972.A0A2G8KE34"/>
<dbReference type="InterPro" id="IPR045131">
    <property type="entry name" value="CISD1/2"/>
</dbReference>
<protein>
    <submittedName>
        <fullName evidence="7">Putative CDGSH iron sulfur domain-containing protein</fullName>
    </submittedName>
</protein>
<keyword evidence="3" id="KW-0408">Iron</keyword>
<dbReference type="EMBL" id="MRZV01000658">
    <property type="protein sequence ID" value="PIK46243.1"/>
    <property type="molecule type" value="Genomic_DNA"/>
</dbReference>
<dbReference type="InterPro" id="IPR018967">
    <property type="entry name" value="FeS-contain_CDGSH-typ"/>
</dbReference>
<gene>
    <name evidence="7" type="ORF">BSL78_16902</name>
</gene>
<accession>A0A2G8KE34</accession>
<evidence type="ECO:0000313" key="7">
    <source>
        <dbReference type="EMBL" id="PIK46243.1"/>
    </source>
</evidence>
<dbReference type="InterPro" id="IPR042216">
    <property type="entry name" value="MitoNEET_CISD"/>
</dbReference>
<keyword evidence="4" id="KW-0411">Iron-sulfur</keyword>
<dbReference type="Proteomes" id="UP000230750">
    <property type="component" value="Unassembled WGS sequence"/>
</dbReference>
<name>A0A2G8KE34_STIJA</name>
<comment type="cofactor">
    <cofactor evidence="5">
        <name>[2Fe-2S] cluster</name>
        <dbReference type="ChEBI" id="CHEBI:190135"/>
    </cofactor>
</comment>
<evidence type="ECO:0000256" key="3">
    <source>
        <dbReference type="ARBA" id="ARBA00023004"/>
    </source>
</evidence>
<evidence type="ECO:0000313" key="8">
    <source>
        <dbReference type="Proteomes" id="UP000230750"/>
    </source>
</evidence>
<dbReference type="AlphaFoldDB" id="A0A2G8KE34"/>